<dbReference type="OrthoDB" id="2959394at2"/>
<organism evidence="1 2">
    <name type="scientific">Parageobacillus caldoxylosilyticus NBRC 107762</name>
    <dbReference type="NCBI Taxonomy" id="1220594"/>
    <lineage>
        <taxon>Bacteria</taxon>
        <taxon>Bacillati</taxon>
        <taxon>Bacillota</taxon>
        <taxon>Bacilli</taxon>
        <taxon>Bacillales</taxon>
        <taxon>Anoxybacillaceae</taxon>
        <taxon>Saccharococcus</taxon>
    </lineage>
</organism>
<evidence type="ECO:0000313" key="2">
    <source>
        <dbReference type="Proteomes" id="UP000023561"/>
    </source>
</evidence>
<proteinExistence type="predicted"/>
<dbReference type="GeneID" id="301193954"/>
<reference evidence="1 2" key="1">
    <citation type="submission" date="2014-04" db="EMBL/GenBank/DDBJ databases">
        <title>Whole genome shotgun sequence of Geobacillus caldoxylosilyticus NBRC 107762.</title>
        <authorList>
            <person name="Hosoyama A."/>
            <person name="Hosoyama Y."/>
            <person name="Katano-Makiyama Y."/>
            <person name="Tsuchikane K."/>
            <person name="Ohji S."/>
            <person name="Ichikawa N."/>
            <person name="Yamazoe A."/>
            <person name="Fujita N."/>
        </authorList>
    </citation>
    <scope>NUCLEOTIDE SEQUENCE [LARGE SCALE GENOMIC DNA]</scope>
    <source>
        <strain evidence="1 2">NBRC 107762</strain>
    </source>
</reference>
<sequence length="290" mass="33704">MRKWTIPIMTIAAAFLCLIPLFSLYSHNSTKETIIFFPIHPQATFKEAKTTLQLQPQKRRGKYSLLWSTSSSLDRTAYLRQDISLLFADGRLIDRLSKWESHRKTLTQRKKVTAKDSRFFQTISFHYGELHEGNAITSSQTMTSDYLYVIDSPYHPLTSFRRATTEEEKEWQRILNKTTNGYLQHKAQSLLSHFSIQAQQYYSLYLPDLIMYNEQPLPDLSMKKTQEIIGKLWEGMYKSYFLGIKKEDGSILSPIGSTVPLILISKDYSHLIVLIEAENGEKFQLIQKIT</sequence>
<keyword evidence="2" id="KW-1185">Reference proteome</keyword>
<dbReference type="Proteomes" id="UP000023561">
    <property type="component" value="Unassembled WGS sequence"/>
</dbReference>
<dbReference type="AlphaFoldDB" id="A0A023D9N9"/>
<dbReference type="EMBL" id="BAWO01000001">
    <property type="protein sequence ID" value="GAJ38065.1"/>
    <property type="molecule type" value="Genomic_DNA"/>
</dbReference>
<comment type="caution">
    <text evidence="1">The sequence shown here is derived from an EMBL/GenBank/DDBJ whole genome shotgun (WGS) entry which is preliminary data.</text>
</comment>
<gene>
    <name evidence="1" type="ORF">GCA01S_001_00100</name>
</gene>
<name>A0A023D9N9_9BACL</name>
<evidence type="ECO:0000313" key="1">
    <source>
        <dbReference type="EMBL" id="GAJ38065.1"/>
    </source>
</evidence>
<dbReference type="RefSeq" id="WP_017435091.1">
    <property type="nucleotide sequence ID" value="NZ_BAWO01000001.1"/>
</dbReference>
<accession>A0A023D9N9</accession>
<protein>
    <submittedName>
        <fullName evidence="1">Uncharacterized protein</fullName>
    </submittedName>
</protein>